<dbReference type="PANTHER" id="PTHR46148">
    <property type="entry name" value="CHROMO DOMAIN-CONTAINING PROTEIN"/>
    <property type="match status" value="1"/>
</dbReference>
<evidence type="ECO:0000313" key="2">
    <source>
        <dbReference type="EMBL" id="WMV57934.1"/>
    </source>
</evidence>
<dbReference type="Pfam" id="PF24626">
    <property type="entry name" value="SH3_Tf2-1"/>
    <property type="match status" value="1"/>
</dbReference>
<name>A0AAF1A2M8_SOLVR</name>
<dbReference type="InterPro" id="IPR056924">
    <property type="entry name" value="SH3_Tf2-1"/>
</dbReference>
<evidence type="ECO:0000313" key="3">
    <source>
        <dbReference type="Proteomes" id="UP001234989"/>
    </source>
</evidence>
<gene>
    <name evidence="2" type="ORF">MTR67_051319</name>
</gene>
<reference evidence="2" key="1">
    <citation type="submission" date="2023-08" db="EMBL/GenBank/DDBJ databases">
        <title>A de novo genome assembly of Solanum verrucosum Schlechtendal, a Mexican diploid species geographically isolated from the other diploid A-genome species in potato relatives.</title>
        <authorList>
            <person name="Hosaka K."/>
        </authorList>
    </citation>
    <scope>NUCLEOTIDE SEQUENCE</scope>
    <source>
        <tissue evidence="2">Young leaves</tissue>
    </source>
</reference>
<proteinExistence type="predicted"/>
<dbReference type="EMBL" id="CP133623">
    <property type="protein sequence ID" value="WMV57934.1"/>
    <property type="molecule type" value="Genomic_DNA"/>
</dbReference>
<keyword evidence="3" id="KW-1185">Reference proteome</keyword>
<organism evidence="2 3">
    <name type="scientific">Solanum verrucosum</name>
    <dbReference type="NCBI Taxonomy" id="315347"/>
    <lineage>
        <taxon>Eukaryota</taxon>
        <taxon>Viridiplantae</taxon>
        <taxon>Streptophyta</taxon>
        <taxon>Embryophyta</taxon>
        <taxon>Tracheophyta</taxon>
        <taxon>Spermatophyta</taxon>
        <taxon>Magnoliopsida</taxon>
        <taxon>eudicotyledons</taxon>
        <taxon>Gunneridae</taxon>
        <taxon>Pentapetalae</taxon>
        <taxon>asterids</taxon>
        <taxon>lamiids</taxon>
        <taxon>Solanales</taxon>
        <taxon>Solanaceae</taxon>
        <taxon>Solanoideae</taxon>
        <taxon>Solaneae</taxon>
        <taxon>Solanum</taxon>
    </lineage>
</organism>
<accession>A0AAF1A2M8</accession>
<evidence type="ECO:0000259" key="1">
    <source>
        <dbReference type="Pfam" id="PF24626"/>
    </source>
</evidence>
<feature type="domain" description="Tf2-1-like SH3-like" evidence="1">
    <location>
        <begin position="70"/>
        <end position="119"/>
    </location>
</feature>
<dbReference type="PANTHER" id="PTHR46148:SF60">
    <property type="entry name" value="CHROMO DOMAIN-CONTAINING PROTEIN"/>
    <property type="match status" value="1"/>
</dbReference>
<sequence length="122" mass="14152">MAPFDSLYGKRYRFPTGWFEVGEVALIGPELVHEAMDNVRLIRERLTMAQSRQMSYADVRRKDTEFDVDDWVYLEISPMKGMIGFGNKGKLFPRYVGPYHILRHFGMVVFKLDLASDLALCI</sequence>
<dbReference type="Proteomes" id="UP001234989">
    <property type="component" value="Chromosome 12"/>
</dbReference>
<dbReference type="AlphaFoldDB" id="A0AAF1A2M8"/>
<protein>
    <recommendedName>
        <fullName evidence="1">Tf2-1-like SH3-like domain-containing protein</fullName>
    </recommendedName>
</protein>